<dbReference type="EMBL" id="JAHKKG010000027">
    <property type="protein sequence ID" value="MBU2670954.1"/>
    <property type="molecule type" value="Genomic_DNA"/>
</dbReference>
<evidence type="ECO:0000256" key="1">
    <source>
        <dbReference type="SAM" id="MobiDB-lite"/>
    </source>
</evidence>
<proteinExistence type="predicted"/>
<feature type="region of interest" description="Disordered" evidence="1">
    <location>
        <begin position="198"/>
        <end position="234"/>
    </location>
</feature>
<dbReference type="Proteomes" id="UP001519654">
    <property type="component" value="Unassembled WGS sequence"/>
</dbReference>
<keyword evidence="3" id="KW-1185">Reference proteome</keyword>
<gene>
    <name evidence="2" type="ORF">KOI35_46400</name>
</gene>
<comment type="caution">
    <text evidence="2">The sequence shown here is derived from an EMBL/GenBank/DDBJ whole genome shotgun (WGS) entry which is preliminary data.</text>
</comment>
<organism evidence="2 3">
    <name type="scientific">Paractinoplanes bogorensis</name>
    <dbReference type="NCBI Taxonomy" id="1610840"/>
    <lineage>
        <taxon>Bacteria</taxon>
        <taxon>Bacillati</taxon>
        <taxon>Actinomycetota</taxon>
        <taxon>Actinomycetes</taxon>
        <taxon>Micromonosporales</taxon>
        <taxon>Micromonosporaceae</taxon>
        <taxon>Paractinoplanes</taxon>
    </lineage>
</organism>
<evidence type="ECO:0000313" key="3">
    <source>
        <dbReference type="Proteomes" id="UP001519654"/>
    </source>
</evidence>
<accession>A0ABS5Z7N8</accession>
<reference evidence="2 3" key="1">
    <citation type="submission" date="2021-06" db="EMBL/GenBank/DDBJ databases">
        <title>Actinoplanes lichenicola sp. nov., and Actinoplanes ovalisporus sp. nov., isolated from lichen in Thailand.</title>
        <authorList>
            <person name="Saeng-In P."/>
            <person name="Kanchanasin P."/>
            <person name="Yuki M."/>
            <person name="Kudo T."/>
            <person name="Ohkuma M."/>
            <person name="Phongsopitanun W."/>
            <person name="Tanasupawat S."/>
        </authorList>
    </citation>
    <scope>NUCLEOTIDE SEQUENCE [LARGE SCALE GENOMIC DNA]</scope>
    <source>
        <strain evidence="2 3">NBRC 110975</strain>
    </source>
</reference>
<dbReference type="RefSeq" id="WP_215796192.1">
    <property type="nucleotide sequence ID" value="NZ_JAHKKG010000027.1"/>
</dbReference>
<sequence>MAGSAREEAERLVAAVLARAVTGQAFNDRRWATGDPECCVCPVCKAIAAMRDPRPETAAKLAGSASDLAGSVASLLRGVSAIVGEKPKPARPAPVTIQPGNADQTWSAVTRADANTADSAWAAATNAVEAGAPDGSDDPWAAATTASASAVAEAHAAELAERRAAALAAAAEAERRVAEAAALAKARREAAAAEIAARATGDAGSGGPGGIGSGAGGSGGGETGDTAGRVAAGGGAPRRFDVWAAATADAGVRSVAHGATVDHDVAGAGVPDGTGDDESGDDARAGGAEQADT</sequence>
<feature type="region of interest" description="Disordered" evidence="1">
    <location>
        <begin position="259"/>
        <end position="293"/>
    </location>
</feature>
<name>A0ABS5Z7N8_9ACTN</name>
<protein>
    <submittedName>
        <fullName evidence="2">Uncharacterized protein</fullName>
    </submittedName>
</protein>
<evidence type="ECO:0000313" key="2">
    <source>
        <dbReference type="EMBL" id="MBU2670954.1"/>
    </source>
</evidence>
<feature type="compositionally biased region" description="Gly residues" evidence="1">
    <location>
        <begin position="203"/>
        <end position="223"/>
    </location>
</feature>